<organism evidence="22 23">
    <name type="scientific">Austropuccinia psidii MF-1</name>
    <dbReference type="NCBI Taxonomy" id="1389203"/>
    <lineage>
        <taxon>Eukaryota</taxon>
        <taxon>Fungi</taxon>
        <taxon>Dikarya</taxon>
        <taxon>Basidiomycota</taxon>
        <taxon>Pucciniomycotina</taxon>
        <taxon>Pucciniomycetes</taxon>
        <taxon>Pucciniales</taxon>
        <taxon>Sphaerophragmiaceae</taxon>
        <taxon>Austropuccinia</taxon>
    </lineage>
</organism>
<sequence>MGSRPNNHKDESVIPILDGTNYRKWYQRMQLLLRSRDLLDFCENPLGQEATPTAVSKWNKLSFEAITLITSRVNWRVFLEIINYETSDKANILWTKINEQYASKRALNKGRVWMNWQKSNYNGNLQLYIDKTRTFLHELESVSIKVSSEILFYIILGKLAGNTTLSQVVELLTLNDDLIGKPDQVLSRLQEYVHLQTSKPANNHSIASALVSSTQNHPYKIMYYCANGKHNPKCTTHKKEECYAENPHLRPPRRENKRKATGEASAHLASATALITNANILQELVIDCGATHHMFYSRSIFSSVSKVSRFYVSTGNLASNLYAEGIRTVNILVNNGLLTLTNCLFVPKLNCNLVSLLQLFEHKITITCANKNFTLETTENLLLQGEVINNLMKISFTSPTSFVTTVVDDLWHQRLGHPGKLLVKSMGLPSSDQLCRICELNKATHIPFKSHFEDATLPLNCIHIDLVGPITPPSISGARYFLTIVDQATSFKITRFLKNKLEAYDQFIYAKKLMENKHDRTIKKLVSDGGGEFLNNQFKELANSCGFQHIFSPSYTPQHNGFAERANWTILEKAKCLLNSSNLPKPYWAEAINTATVLSNLIPTPSRHNKSTYTLWTKFCPHIKKLRVFGFQAIVLIPKEHREWKQRKVFVSRHVICNESVFPFVANSERPNQEVSWGNDNEMITVDEISTSPPSTGCEEAQATVDEIRALSPVESCPAEPLNLIEDSQIPDAPVVTPCPPAVPLNHHRIRVIGPRHPTLVTADINPANILPYS</sequence>
<proteinExistence type="predicted"/>
<dbReference type="Proteomes" id="UP000765509">
    <property type="component" value="Unassembled WGS sequence"/>
</dbReference>
<evidence type="ECO:0000256" key="12">
    <source>
        <dbReference type="ARBA" id="ARBA00022842"/>
    </source>
</evidence>
<protein>
    <recommendedName>
        <fullName evidence="21">Integrase catalytic domain-containing protein</fullName>
    </recommendedName>
</protein>
<keyword evidence="2" id="KW-0815">Transposition</keyword>
<evidence type="ECO:0000256" key="15">
    <source>
        <dbReference type="ARBA" id="ARBA00022918"/>
    </source>
</evidence>
<dbReference type="InterPro" id="IPR039537">
    <property type="entry name" value="Retrotran_Ty1/copia-like"/>
</dbReference>
<evidence type="ECO:0000256" key="3">
    <source>
        <dbReference type="ARBA" id="ARBA00022612"/>
    </source>
</evidence>
<dbReference type="PANTHER" id="PTHR42648">
    <property type="entry name" value="TRANSPOSASE, PUTATIVE-RELATED"/>
    <property type="match status" value="1"/>
</dbReference>
<keyword evidence="9" id="KW-0255">Endonuclease</keyword>
<dbReference type="GO" id="GO:0015074">
    <property type="term" value="P:DNA integration"/>
    <property type="evidence" value="ECO:0007669"/>
    <property type="project" value="UniProtKB-KW"/>
</dbReference>
<dbReference type="InterPro" id="IPR054722">
    <property type="entry name" value="PolX-like_BBD"/>
</dbReference>
<evidence type="ECO:0000256" key="2">
    <source>
        <dbReference type="ARBA" id="ARBA00022578"/>
    </source>
</evidence>
<keyword evidence="13" id="KW-0694">RNA-binding</keyword>
<keyword evidence="8" id="KW-0547">Nucleotide-binding</keyword>
<keyword evidence="7" id="KW-0479">Metal-binding</keyword>
<reference evidence="22" key="1">
    <citation type="submission" date="2021-03" db="EMBL/GenBank/DDBJ databases">
        <title>Draft genome sequence of rust myrtle Austropuccinia psidii MF-1, a brazilian biotype.</title>
        <authorList>
            <person name="Quecine M.C."/>
            <person name="Pachon D.M.R."/>
            <person name="Bonatelli M.L."/>
            <person name="Correr F.H."/>
            <person name="Franceschini L.M."/>
            <person name="Leite T.F."/>
            <person name="Margarido G.R.A."/>
            <person name="Almeida C.A."/>
            <person name="Ferrarezi J.A."/>
            <person name="Labate C.A."/>
        </authorList>
    </citation>
    <scope>NUCLEOTIDE SEQUENCE</scope>
    <source>
        <strain evidence="22">MF-1</strain>
    </source>
</reference>
<dbReference type="Gene3D" id="3.30.420.10">
    <property type="entry name" value="Ribonuclease H-like superfamily/Ribonuclease H"/>
    <property type="match status" value="1"/>
</dbReference>
<keyword evidence="6" id="KW-0540">Nuclease</keyword>
<keyword evidence="14" id="KW-0229">DNA integration</keyword>
<dbReference type="GO" id="GO:0006508">
    <property type="term" value="P:proteolysis"/>
    <property type="evidence" value="ECO:0007669"/>
    <property type="project" value="UniProtKB-KW"/>
</dbReference>
<evidence type="ECO:0000256" key="10">
    <source>
        <dbReference type="ARBA" id="ARBA00022801"/>
    </source>
</evidence>
<comment type="catalytic activity">
    <reaction evidence="20">
        <text>DNA(n) + a 2'-deoxyribonucleoside 5'-triphosphate = DNA(n+1) + diphosphate</text>
        <dbReference type="Rhea" id="RHEA:22508"/>
        <dbReference type="Rhea" id="RHEA-COMP:17339"/>
        <dbReference type="Rhea" id="RHEA-COMP:17340"/>
        <dbReference type="ChEBI" id="CHEBI:33019"/>
        <dbReference type="ChEBI" id="CHEBI:61560"/>
        <dbReference type="ChEBI" id="CHEBI:173112"/>
        <dbReference type="EC" id="2.7.7.7"/>
    </reaction>
</comment>
<dbReference type="InterPro" id="IPR001584">
    <property type="entry name" value="Integrase_cat-core"/>
</dbReference>
<dbReference type="GO" id="GO:0003887">
    <property type="term" value="F:DNA-directed DNA polymerase activity"/>
    <property type="evidence" value="ECO:0007669"/>
    <property type="project" value="UniProtKB-KW"/>
</dbReference>
<keyword evidence="17" id="KW-0917">Virion maturation</keyword>
<keyword evidence="3" id="KW-1188">Viral release from host cell</keyword>
<evidence type="ECO:0000256" key="9">
    <source>
        <dbReference type="ARBA" id="ARBA00022759"/>
    </source>
</evidence>
<dbReference type="GO" id="GO:0006310">
    <property type="term" value="P:DNA recombination"/>
    <property type="evidence" value="ECO:0007669"/>
    <property type="project" value="UniProtKB-KW"/>
</dbReference>
<keyword evidence="23" id="KW-1185">Reference proteome</keyword>
<evidence type="ECO:0000313" key="22">
    <source>
        <dbReference type="EMBL" id="MBW0516231.1"/>
    </source>
</evidence>
<evidence type="ECO:0000256" key="8">
    <source>
        <dbReference type="ARBA" id="ARBA00022741"/>
    </source>
</evidence>
<dbReference type="GO" id="GO:0003964">
    <property type="term" value="F:RNA-directed DNA polymerase activity"/>
    <property type="evidence" value="ECO:0007669"/>
    <property type="project" value="UniProtKB-KW"/>
</dbReference>
<keyword evidence="11" id="KW-0067">ATP-binding</keyword>
<comment type="function">
    <text evidence="1">The aspartyl protease (PR) mediates the proteolytic cleavages of the Gag and Gag-Pol polyproteins after assembly of the VLP.</text>
</comment>
<keyword evidence="10" id="KW-0378">Hydrolase</keyword>
<comment type="caution">
    <text evidence="22">The sequence shown here is derived from an EMBL/GenBank/DDBJ whole genome shotgun (WGS) entry which is preliminary data.</text>
</comment>
<name>A0A9Q3ECC5_9BASI</name>
<evidence type="ECO:0000259" key="21">
    <source>
        <dbReference type="PROSITE" id="PS50994"/>
    </source>
</evidence>
<accession>A0A9Q3ECC5</accession>
<evidence type="ECO:0000256" key="20">
    <source>
        <dbReference type="ARBA" id="ARBA00049244"/>
    </source>
</evidence>
<dbReference type="EMBL" id="AVOT02025125">
    <property type="protein sequence ID" value="MBW0516231.1"/>
    <property type="molecule type" value="Genomic_DNA"/>
</dbReference>
<dbReference type="Pfam" id="PF22936">
    <property type="entry name" value="Pol_BBD"/>
    <property type="match status" value="1"/>
</dbReference>
<dbReference type="GO" id="GO:0046872">
    <property type="term" value="F:metal ion binding"/>
    <property type="evidence" value="ECO:0007669"/>
    <property type="project" value="UniProtKB-KW"/>
</dbReference>
<keyword evidence="18" id="KW-0233">DNA recombination</keyword>
<gene>
    <name evidence="22" type="ORF">O181_055946</name>
</gene>
<evidence type="ECO:0000256" key="1">
    <source>
        <dbReference type="ARBA" id="ARBA00002180"/>
    </source>
</evidence>
<evidence type="ECO:0000256" key="13">
    <source>
        <dbReference type="ARBA" id="ARBA00022884"/>
    </source>
</evidence>
<dbReference type="GO" id="GO:0005634">
    <property type="term" value="C:nucleus"/>
    <property type="evidence" value="ECO:0007669"/>
    <property type="project" value="UniProtKB-ARBA"/>
</dbReference>
<evidence type="ECO:0000256" key="18">
    <source>
        <dbReference type="ARBA" id="ARBA00023172"/>
    </source>
</evidence>
<dbReference type="SUPFAM" id="SSF53098">
    <property type="entry name" value="Ribonuclease H-like"/>
    <property type="match status" value="1"/>
</dbReference>
<dbReference type="OrthoDB" id="2506005at2759"/>
<dbReference type="GO" id="GO:0032196">
    <property type="term" value="P:transposition"/>
    <property type="evidence" value="ECO:0007669"/>
    <property type="project" value="UniProtKB-KW"/>
</dbReference>
<evidence type="ECO:0000313" key="23">
    <source>
        <dbReference type="Proteomes" id="UP000765509"/>
    </source>
</evidence>
<dbReference type="GO" id="GO:0003723">
    <property type="term" value="F:RNA binding"/>
    <property type="evidence" value="ECO:0007669"/>
    <property type="project" value="UniProtKB-KW"/>
</dbReference>
<evidence type="ECO:0000256" key="14">
    <source>
        <dbReference type="ARBA" id="ARBA00022908"/>
    </source>
</evidence>
<dbReference type="GO" id="GO:0005524">
    <property type="term" value="F:ATP binding"/>
    <property type="evidence" value="ECO:0007669"/>
    <property type="project" value="UniProtKB-KW"/>
</dbReference>
<dbReference type="PROSITE" id="PS50994">
    <property type="entry name" value="INTEGRASE"/>
    <property type="match status" value="1"/>
</dbReference>
<evidence type="ECO:0000256" key="19">
    <source>
        <dbReference type="ARBA" id="ARBA00048173"/>
    </source>
</evidence>
<dbReference type="InterPro" id="IPR036397">
    <property type="entry name" value="RNaseH_sf"/>
</dbReference>
<keyword evidence="16" id="KW-0239">DNA-directed DNA polymerase</keyword>
<evidence type="ECO:0000256" key="6">
    <source>
        <dbReference type="ARBA" id="ARBA00022722"/>
    </source>
</evidence>
<evidence type="ECO:0000256" key="7">
    <source>
        <dbReference type="ARBA" id="ARBA00022723"/>
    </source>
</evidence>
<evidence type="ECO:0000256" key="5">
    <source>
        <dbReference type="ARBA" id="ARBA00022695"/>
    </source>
</evidence>
<dbReference type="InterPro" id="IPR012337">
    <property type="entry name" value="RNaseH-like_sf"/>
</dbReference>
<dbReference type="GO" id="GO:0004519">
    <property type="term" value="F:endonuclease activity"/>
    <property type="evidence" value="ECO:0007669"/>
    <property type="project" value="UniProtKB-KW"/>
</dbReference>
<feature type="domain" description="Integrase catalytic" evidence="21">
    <location>
        <begin position="454"/>
        <end position="620"/>
    </location>
</feature>
<dbReference type="AlphaFoldDB" id="A0A9Q3ECC5"/>
<evidence type="ECO:0000256" key="4">
    <source>
        <dbReference type="ARBA" id="ARBA00022670"/>
    </source>
</evidence>
<keyword evidence="16" id="KW-0808">Transferase</keyword>
<keyword evidence="12" id="KW-0460">Magnesium</keyword>
<keyword evidence="15" id="KW-0695">RNA-directed DNA polymerase</keyword>
<evidence type="ECO:0000256" key="17">
    <source>
        <dbReference type="ARBA" id="ARBA00023113"/>
    </source>
</evidence>
<comment type="catalytic activity">
    <reaction evidence="19">
        <text>DNA(n) + a 2'-deoxyribonucleoside 5'-triphosphate = DNA(n+1) + diphosphate</text>
        <dbReference type="Rhea" id="RHEA:22508"/>
        <dbReference type="Rhea" id="RHEA-COMP:17339"/>
        <dbReference type="Rhea" id="RHEA-COMP:17340"/>
        <dbReference type="ChEBI" id="CHEBI:33019"/>
        <dbReference type="ChEBI" id="CHEBI:61560"/>
        <dbReference type="ChEBI" id="CHEBI:173112"/>
        <dbReference type="EC" id="2.7.7.49"/>
    </reaction>
</comment>
<keyword evidence="5" id="KW-0548">Nucleotidyltransferase</keyword>
<evidence type="ECO:0000256" key="11">
    <source>
        <dbReference type="ARBA" id="ARBA00022840"/>
    </source>
</evidence>
<dbReference type="PANTHER" id="PTHR42648:SF11">
    <property type="entry name" value="TRANSPOSON TY4-P GAG-POL POLYPROTEIN"/>
    <property type="match status" value="1"/>
</dbReference>
<evidence type="ECO:0000256" key="16">
    <source>
        <dbReference type="ARBA" id="ARBA00022932"/>
    </source>
</evidence>
<keyword evidence="4" id="KW-0645">Protease</keyword>
<dbReference type="GO" id="GO:0008233">
    <property type="term" value="F:peptidase activity"/>
    <property type="evidence" value="ECO:0007669"/>
    <property type="project" value="UniProtKB-KW"/>
</dbReference>